<feature type="compositionally biased region" description="Low complexity" evidence="1">
    <location>
        <begin position="1"/>
        <end position="22"/>
    </location>
</feature>
<dbReference type="OrthoDB" id="4147826at2759"/>
<proteinExistence type="predicted"/>
<accession>A0A178ZGZ8</accession>
<feature type="region of interest" description="Disordered" evidence="1">
    <location>
        <begin position="1"/>
        <end position="32"/>
    </location>
</feature>
<protein>
    <submittedName>
        <fullName evidence="2">Uncharacterized protein</fullName>
    </submittedName>
</protein>
<keyword evidence="3" id="KW-1185">Reference proteome</keyword>
<evidence type="ECO:0000313" key="2">
    <source>
        <dbReference type="EMBL" id="OAP58726.1"/>
    </source>
</evidence>
<comment type="caution">
    <text evidence="2">The sequence shown here is derived from an EMBL/GenBank/DDBJ whole genome shotgun (WGS) entry which is preliminary data.</text>
</comment>
<dbReference type="GeneID" id="30011984"/>
<gene>
    <name evidence="2" type="ORF">AYL99_07816</name>
</gene>
<name>A0A178ZGZ8_9EURO</name>
<dbReference type="Proteomes" id="UP000078343">
    <property type="component" value="Unassembled WGS sequence"/>
</dbReference>
<sequence length="131" mass="14187">MASSHASSHSQPSTRPSTSSTQEYPSETVAAEPVLIREGNSWVLYITDKSPNPEPVPDLQWEQCSTIIVRINPLPDSPTGSANPMVDFNHAPTCMTSLVSRVEQVSASMKSKLQDDINAGQKTVQVVFGEC</sequence>
<evidence type="ECO:0000313" key="3">
    <source>
        <dbReference type="Proteomes" id="UP000078343"/>
    </source>
</evidence>
<evidence type="ECO:0000256" key="1">
    <source>
        <dbReference type="SAM" id="MobiDB-lite"/>
    </source>
</evidence>
<dbReference type="RefSeq" id="XP_018692093.1">
    <property type="nucleotide sequence ID" value="XM_018839325.1"/>
</dbReference>
<dbReference type="EMBL" id="LVYI01000006">
    <property type="protein sequence ID" value="OAP58726.1"/>
    <property type="molecule type" value="Genomic_DNA"/>
</dbReference>
<dbReference type="AlphaFoldDB" id="A0A178ZGZ8"/>
<reference evidence="2 3" key="1">
    <citation type="submission" date="2016-04" db="EMBL/GenBank/DDBJ databases">
        <title>Draft genome of Fonsecaea erecta CBS 125763.</title>
        <authorList>
            <person name="Weiss V.A."/>
            <person name="Vicente V.A."/>
            <person name="Raittz R.T."/>
            <person name="Moreno L.F."/>
            <person name="De Souza E.M."/>
            <person name="Pedrosa F.O."/>
            <person name="Steffens M.B."/>
            <person name="Faoro H."/>
            <person name="Tadra-Sfeir M.Z."/>
            <person name="Najafzadeh M.J."/>
            <person name="Felipe M.S."/>
            <person name="Teixeira M."/>
            <person name="Sun J."/>
            <person name="Xi L."/>
            <person name="Gomes R."/>
            <person name="De Azevedo C.M."/>
            <person name="Salgado C.G."/>
            <person name="Da Silva M.B."/>
            <person name="Nascimento M.F."/>
            <person name="Queiroz-Telles F."/>
            <person name="Attili D.S."/>
            <person name="Gorbushina A."/>
        </authorList>
    </citation>
    <scope>NUCLEOTIDE SEQUENCE [LARGE SCALE GENOMIC DNA]</scope>
    <source>
        <strain evidence="2 3">CBS 125763</strain>
    </source>
</reference>
<organism evidence="2 3">
    <name type="scientific">Fonsecaea erecta</name>
    <dbReference type="NCBI Taxonomy" id="1367422"/>
    <lineage>
        <taxon>Eukaryota</taxon>
        <taxon>Fungi</taxon>
        <taxon>Dikarya</taxon>
        <taxon>Ascomycota</taxon>
        <taxon>Pezizomycotina</taxon>
        <taxon>Eurotiomycetes</taxon>
        <taxon>Chaetothyriomycetidae</taxon>
        <taxon>Chaetothyriales</taxon>
        <taxon>Herpotrichiellaceae</taxon>
        <taxon>Fonsecaea</taxon>
    </lineage>
</organism>